<dbReference type="Proteomes" id="UP000652219">
    <property type="component" value="Unassembled WGS sequence"/>
</dbReference>
<evidence type="ECO:0000313" key="3">
    <source>
        <dbReference type="Proteomes" id="UP000652219"/>
    </source>
</evidence>
<protein>
    <submittedName>
        <fullName evidence="2">Uncharacterized protein</fullName>
    </submittedName>
</protein>
<accession>A0A8H6IU69</accession>
<sequence length="458" mass="50611">MLARDFKRVVLLVGPFLLLVYVGVRFLSPGSSGSGLETWFDHIFAPNWRQADELKPHSQPAPPASAEAPSKQPQQPVVAVPSAPPATEQSPTHLEIFSISTPDKKFFPIRFGDEDAMNPNIIPHPTLDDTFIIVAQRRKVNDNTVEHVELVCNAVFGPAGLACVAPPTVLPIAATRSGDGTCPTDLAYIAMNVGPHDARVFYGPTRPLIVYGSNSAYSCFGQWMQDFRALGDWSFSTSLDEGFTAGTELQRPPSWGTMEKNWFLFWDAEGAAYVHHDISPRRVFSRLNADGSSGPDLAPLAPGDEACLARYLPTLPPELESIHQATNSLSVTSCKRSDAGCVPNSENTFVIAVVQHKTFYHFHSEYEPYVVVFRQRAPFEVFAVSRRPVWIHGRERMVNGGSGMFYVTSMSWKSNERRYHGYLDDVLFLSFGIEDKMTGAIDILAEDLLKDLGSCLEA</sequence>
<name>A0A8H6IU69_9PEZI</name>
<evidence type="ECO:0000313" key="2">
    <source>
        <dbReference type="EMBL" id="KAF6798277.1"/>
    </source>
</evidence>
<reference evidence="2 3" key="1">
    <citation type="journal article" date="2020" name="Phytopathology">
        <title>Genome Sequence Resources of Colletotrichum truncatum, C. plurivorum, C. musicola, and C. sojae: Four Species Pathogenic to Soybean (Glycine max).</title>
        <authorList>
            <person name="Rogerio F."/>
            <person name="Boufleur T.R."/>
            <person name="Ciampi-Guillardi M."/>
            <person name="Sukno S.A."/>
            <person name="Thon M.R."/>
            <person name="Massola Junior N.S."/>
            <person name="Baroncelli R."/>
        </authorList>
    </citation>
    <scope>NUCLEOTIDE SEQUENCE [LARGE SCALE GENOMIC DNA]</scope>
    <source>
        <strain evidence="2 3">LFN0009</strain>
    </source>
</reference>
<feature type="compositionally biased region" description="Low complexity" evidence="1">
    <location>
        <begin position="64"/>
        <end position="81"/>
    </location>
</feature>
<keyword evidence="3" id="KW-1185">Reference proteome</keyword>
<dbReference type="AlphaFoldDB" id="A0A8H6IU69"/>
<comment type="caution">
    <text evidence="2">The sequence shown here is derived from an EMBL/GenBank/DDBJ whole genome shotgun (WGS) entry which is preliminary data.</text>
</comment>
<feature type="region of interest" description="Disordered" evidence="1">
    <location>
        <begin position="53"/>
        <end position="94"/>
    </location>
</feature>
<gene>
    <name evidence="2" type="ORF">CSOJ01_12709</name>
</gene>
<dbReference type="EMBL" id="WIGN01000336">
    <property type="protein sequence ID" value="KAF6798277.1"/>
    <property type="molecule type" value="Genomic_DNA"/>
</dbReference>
<evidence type="ECO:0000256" key="1">
    <source>
        <dbReference type="SAM" id="MobiDB-lite"/>
    </source>
</evidence>
<organism evidence="2 3">
    <name type="scientific">Colletotrichum sojae</name>
    <dbReference type="NCBI Taxonomy" id="2175907"/>
    <lineage>
        <taxon>Eukaryota</taxon>
        <taxon>Fungi</taxon>
        <taxon>Dikarya</taxon>
        <taxon>Ascomycota</taxon>
        <taxon>Pezizomycotina</taxon>
        <taxon>Sordariomycetes</taxon>
        <taxon>Hypocreomycetidae</taxon>
        <taxon>Glomerellales</taxon>
        <taxon>Glomerellaceae</taxon>
        <taxon>Colletotrichum</taxon>
        <taxon>Colletotrichum orchidearum species complex</taxon>
    </lineage>
</organism>
<proteinExistence type="predicted"/>